<accession>A0A1F5RVY1</accession>
<evidence type="ECO:0000256" key="11">
    <source>
        <dbReference type="ARBA" id="ARBA00022694"/>
    </source>
</evidence>
<evidence type="ECO:0000313" key="20">
    <source>
        <dbReference type="Proteomes" id="UP000178682"/>
    </source>
</evidence>
<dbReference type="InterPro" id="IPR023148">
    <property type="entry name" value="tRNA_m1G_MeTrfase_C_sf"/>
</dbReference>
<evidence type="ECO:0000256" key="12">
    <source>
        <dbReference type="ARBA" id="ARBA00029736"/>
    </source>
</evidence>
<comment type="caution">
    <text evidence="19">The sequence shown here is derived from an EMBL/GenBank/DDBJ whole genome shotgun (WGS) entry which is preliminary data.</text>
</comment>
<dbReference type="InterPro" id="IPR029028">
    <property type="entry name" value="Alpha/beta_knot_MTases"/>
</dbReference>
<evidence type="ECO:0000313" key="19">
    <source>
        <dbReference type="EMBL" id="OGF18482.1"/>
    </source>
</evidence>
<dbReference type="NCBIfam" id="NF000648">
    <property type="entry name" value="PRK00026.1"/>
    <property type="match status" value="1"/>
</dbReference>
<evidence type="ECO:0000256" key="17">
    <source>
        <dbReference type="RuleBase" id="RU003464"/>
    </source>
</evidence>
<dbReference type="PANTHER" id="PTHR46417">
    <property type="entry name" value="TRNA (GUANINE-N(1)-)-METHYLTRANSFERASE"/>
    <property type="match status" value="1"/>
</dbReference>
<dbReference type="Proteomes" id="UP000178682">
    <property type="component" value="Unassembled WGS sequence"/>
</dbReference>
<gene>
    <name evidence="15" type="primary">trmD</name>
    <name evidence="19" type="ORF">A3G56_00885</name>
</gene>
<dbReference type="GO" id="GO:0002939">
    <property type="term" value="P:tRNA N1-guanine methylation"/>
    <property type="evidence" value="ECO:0007669"/>
    <property type="project" value="TreeGrafter"/>
</dbReference>
<evidence type="ECO:0000256" key="15">
    <source>
        <dbReference type="HAMAP-Rule" id="MF_00605"/>
    </source>
</evidence>
<protein>
    <recommendedName>
        <fullName evidence="6 15">tRNA (guanine-N(1)-)-methyltransferase</fullName>
        <ecNumber evidence="5 15">2.1.1.228</ecNumber>
    </recommendedName>
    <alternativeName>
        <fullName evidence="12 15">M1G-methyltransferase</fullName>
    </alternativeName>
    <alternativeName>
        <fullName evidence="13 15">tRNA [GM37] methyltransferase</fullName>
    </alternativeName>
</protein>
<dbReference type="FunFam" id="3.40.1280.10:FF:000001">
    <property type="entry name" value="tRNA (guanine-N(1)-)-methyltransferase"/>
    <property type="match status" value="1"/>
</dbReference>
<evidence type="ECO:0000256" key="1">
    <source>
        <dbReference type="ARBA" id="ARBA00002634"/>
    </source>
</evidence>
<evidence type="ECO:0000256" key="8">
    <source>
        <dbReference type="ARBA" id="ARBA00022603"/>
    </source>
</evidence>
<dbReference type="EMBL" id="MFFX01000047">
    <property type="protein sequence ID" value="OGF18482.1"/>
    <property type="molecule type" value="Genomic_DNA"/>
</dbReference>
<evidence type="ECO:0000256" key="4">
    <source>
        <dbReference type="ARBA" id="ARBA00011738"/>
    </source>
</evidence>
<proteinExistence type="inferred from homology"/>
<dbReference type="AlphaFoldDB" id="A0A1F5RVY1"/>
<evidence type="ECO:0000256" key="2">
    <source>
        <dbReference type="ARBA" id="ARBA00004496"/>
    </source>
</evidence>
<comment type="similarity">
    <text evidence="3 15 17">Belongs to the RNA methyltransferase TrmD family.</text>
</comment>
<feature type="binding site" evidence="15 16">
    <location>
        <position position="139"/>
    </location>
    <ligand>
        <name>S-adenosyl-L-methionine</name>
        <dbReference type="ChEBI" id="CHEBI:59789"/>
    </ligand>
</feature>
<dbReference type="PANTHER" id="PTHR46417:SF1">
    <property type="entry name" value="TRNA (GUANINE-N(1)-)-METHYLTRANSFERASE"/>
    <property type="match status" value="1"/>
</dbReference>
<comment type="subcellular location">
    <subcellularLocation>
        <location evidence="2 15 17">Cytoplasm</location>
    </subcellularLocation>
</comment>
<evidence type="ECO:0000256" key="10">
    <source>
        <dbReference type="ARBA" id="ARBA00022691"/>
    </source>
</evidence>
<dbReference type="CDD" id="cd18080">
    <property type="entry name" value="TrmD-like"/>
    <property type="match status" value="1"/>
</dbReference>
<dbReference type="InterPro" id="IPR002649">
    <property type="entry name" value="tRNA_m1G_MeTrfase_TrmD"/>
</dbReference>
<name>A0A1F5RVY1_9BACT</name>
<keyword evidence="8 15" id="KW-0489">Methyltransferase</keyword>
<keyword evidence="7 15" id="KW-0963">Cytoplasm</keyword>
<keyword evidence="10 15" id="KW-0949">S-adenosyl-L-methionine</keyword>
<evidence type="ECO:0000256" key="3">
    <source>
        <dbReference type="ARBA" id="ARBA00007630"/>
    </source>
</evidence>
<reference evidence="19 20" key="1">
    <citation type="journal article" date="2016" name="Nat. Commun.">
        <title>Thousands of microbial genomes shed light on interconnected biogeochemical processes in an aquifer system.</title>
        <authorList>
            <person name="Anantharaman K."/>
            <person name="Brown C.T."/>
            <person name="Hug L.A."/>
            <person name="Sharon I."/>
            <person name="Castelle C.J."/>
            <person name="Probst A.J."/>
            <person name="Thomas B.C."/>
            <person name="Singh A."/>
            <person name="Wilkins M.J."/>
            <person name="Karaoz U."/>
            <person name="Brodie E.L."/>
            <person name="Williams K.H."/>
            <person name="Hubbard S.S."/>
            <person name="Banfield J.F."/>
        </authorList>
    </citation>
    <scope>NUCLEOTIDE SEQUENCE [LARGE SCALE GENOMIC DNA]</scope>
</reference>
<dbReference type="Pfam" id="PF01746">
    <property type="entry name" value="tRNA_m1G_MT"/>
    <property type="match status" value="1"/>
</dbReference>
<evidence type="ECO:0000256" key="6">
    <source>
        <dbReference type="ARBA" id="ARBA00014679"/>
    </source>
</evidence>
<keyword evidence="9 15" id="KW-0808">Transferase</keyword>
<organism evidence="19 20">
    <name type="scientific">Candidatus Falkowbacteria bacterium RIFCSPLOWO2_12_FULL_45_10</name>
    <dbReference type="NCBI Taxonomy" id="1797990"/>
    <lineage>
        <taxon>Bacteria</taxon>
        <taxon>Candidatus Falkowiibacteriota</taxon>
    </lineage>
</organism>
<dbReference type="PIRSF" id="PIRSF000386">
    <property type="entry name" value="tRNA_mtase"/>
    <property type="match status" value="1"/>
</dbReference>
<sequence>MTFHIITIFPDIFSSYFSQSIIKRALEKKIIAIKIYNLRDWAEGAHRQVDDRPYGGGAGMVLMAEPIIKALKHKNIKTPSRPPATLQQLRAGNAAPSAAGGKKSKIILLSAKGKRWTQALAKRYANPEHSGDNIILICGRYEGVDERIKQFADEEISVGDYVLTGGELPAMAVVDSITRLLPGVLGNEESARFESHSPAGFLEHPHYTRPETLTINGKTYKVPRVLLSGDHKKIKEWRKKKSKKT</sequence>
<dbReference type="HAMAP" id="MF_00605">
    <property type="entry name" value="TrmD"/>
    <property type="match status" value="1"/>
</dbReference>
<dbReference type="Gene3D" id="3.40.1280.10">
    <property type="match status" value="1"/>
</dbReference>
<comment type="function">
    <text evidence="1 15 17">Specifically methylates guanosine-37 in various tRNAs.</text>
</comment>
<dbReference type="Gene3D" id="1.10.1270.20">
    <property type="entry name" value="tRNA(m1g37)methyltransferase, domain 2"/>
    <property type="match status" value="1"/>
</dbReference>
<feature type="domain" description="tRNA methyltransferase TRMD/TRM10-type" evidence="18">
    <location>
        <begin position="1"/>
        <end position="244"/>
    </location>
</feature>
<keyword evidence="11 15" id="KW-0819">tRNA processing</keyword>
<evidence type="ECO:0000256" key="9">
    <source>
        <dbReference type="ARBA" id="ARBA00022679"/>
    </source>
</evidence>
<dbReference type="EC" id="2.1.1.228" evidence="5 15"/>
<feature type="binding site" evidence="15 16">
    <location>
        <begin position="158"/>
        <end position="163"/>
    </location>
    <ligand>
        <name>S-adenosyl-L-methionine</name>
        <dbReference type="ChEBI" id="CHEBI:59789"/>
    </ligand>
</feature>
<comment type="catalytic activity">
    <reaction evidence="14 15 17">
        <text>guanosine(37) in tRNA + S-adenosyl-L-methionine = N(1)-methylguanosine(37) in tRNA + S-adenosyl-L-homocysteine + H(+)</text>
        <dbReference type="Rhea" id="RHEA:36899"/>
        <dbReference type="Rhea" id="RHEA-COMP:10145"/>
        <dbReference type="Rhea" id="RHEA-COMP:10147"/>
        <dbReference type="ChEBI" id="CHEBI:15378"/>
        <dbReference type="ChEBI" id="CHEBI:57856"/>
        <dbReference type="ChEBI" id="CHEBI:59789"/>
        <dbReference type="ChEBI" id="CHEBI:73542"/>
        <dbReference type="ChEBI" id="CHEBI:74269"/>
        <dbReference type="EC" id="2.1.1.228"/>
    </reaction>
</comment>
<dbReference type="InterPro" id="IPR016009">
    <property type="entry name" value="tRNA_MeTrfase_TRMD/TRM10"/>
</dbReference>
<evidence type="ECO:0000256" key="16">
    <source>
        <dbReference type="PIRSR" id="PIRSR000386-1"/>
    </source>
</evidence>
<dbReference type="SUPFAM" id="SSF75217">
    <property type="entry name" value="alpha/beta knot"/>
    <property type="match status" value="1"/>
</dbReference>
<comment type="subunit">
    <text evidence="4 15 17">Homodimer.</text>
</comment>
<evidence type="ECO:0000256" key="14">
    <source>
        <dbReference type="ARBA" id="ARBA00047783"/>
    </source>
</evidence>
<dbReference type="InterPro" id="IPR029026">
    <property type="entry name" value="tRNA_m1G_MTases_N"/>
</dbReference>
<evidence type="ECO:0000256" key="7">
    <source>
        <dbReference type="ARBA" id="ARBA00022490"/>
    </source>
</evidence>
<dbReference type="NCBIfam" id="TIGR00088">
    <property type="entry name" value="trmD"/>
    <property type="match status" value="1"/>
</dbReference>
<dbReference type="GO" id="GO:0005829">
    <property type="term" value="C:cytosol"/>
    <property type="evidence" value="ECO:0007669"/>
    <property type="project" value="TreeGrafter"/>
</dbReference>
<evidence type="ECO:0000259" key="18">
    <source>
        <dbReference type="Pfam" id="PF01746"/>
    </source>
</evidence>
<dbReference type="GO" id="GO:0052906">
    <property type="term" value="F:tRNA (guanine(37)-N1)-methyltransferase activity"/>
    <property type="evidence" value="ECO:0007669"/>
    <property type="project" value="UniProtKB-UniRule"/>
</dbReference>
<evidence type="ECO:0000256" key="5">
    <source>
        <dbReference type="ARBA" id="ARBA00012807"/>
    </source>
</evidence>
<evidence type="ECO:0000256" key="13">
    <source>
        <dbReference type="ARBA" id="ARBA00033392"/>
    </source>
</evidence>